<dbReference type="EMBL" id="NBSK02000004">
    <property type="protein sequence ID" value="KAJ0210682.1"/>
    <property type="molecule type" value="Genomic_DNA"/>
</dbReference>
<dbReference type="GO" id="GO:0009734">
    <property type="term" value="P:auxin-activated signaling pathway"/>
    <property type="evidence" value="ECO:0007669"/>
    <property type="project" value="InterPro"/>
</dbReference>
<feature type="transmembrane region" description="Helical" evidence="6">
    <location>
        <begin position="48"/>
        <end position="68"/>
    </location>
</feature>
<comment type="subcellular location">
    <subcellularLocation>
        <location evidence="1">Membrane</location>
        <topology evidence="1">Multi-pass membrane protein</topology>
    </subcellularLocation>
</comment>
<dbReference type="GO" id="GO:0005886">
    <property type="term" value="C:plasma membrane"/>
    <property type="evidence" value="ECO:0000318"/>
    <property type="project" value="GO_Central"/>
</dbReference>
<keyword evidence="3 6" id="KW-0812">Transmembrane</keyword>
<dbReference type="Pfam" id="PF00335">
    <property type="entry name" value="Tetraspanin"/>
    <property type="match status" value="1"/>
</dbReference>
<dbReference type="PANTHER" id="PTHR32191">
    <property type="entry name" value="TETRASPANIN-8-RELATED"/>
    <property type="match status" value="1"/>
</dbReference>
<feature type="transmembrane region" description="Helical" evidence="6">
    <location>
        <begin position="7"/>
        <end position="28"/>
    </location>
</feature>
<gene>
    <name evidence="7" type="ORF">LSAT_V11C400201880</name>
</gene>
<feature type="transmembrane region" description="Helical" evidence="6">
    <location>
        <begin position="230"/>
        <end position="250"/>
    </location>
</feature>
<dbReference type="Proteomes" id="UP000235145">
    <property type="component" value="Unassembled WGS sequence"/>
</dbReference>
<evidence type="ECO:0000256" key="5">
    <source>
        <dbReference type="ARBA" id="ARBA00023136"/>
    </source>
</evidence>
<evidence type="ECO:0000256" key="1">
    <source>
        <dbReference type="ARBA" id="ARBA00004141"/>
    </source>
</evidence>
<evidence type="ECO:0000256" key="4">
    <source>
        <dbReference type="ARBA" id="ARBA00022989"/>
    </source>
</evidence>
<keyword evidence="5 6" id="KW-0472">Membrane</keyword>
<dbReference type="GO" id="GO:0009506">
    <property type="term" value="C:plasmodesma"/>
    <property type="evidence" value="ECO:0000318"/>
    <property type="project" value="GO_Central"/>
</dbReference>
<reference evidence="7 8" key="1">
    <citation type="journal article" date="2017" name="Nat. Commun.">
        <title>Genome assembly with in vitro proximity ligation data and whole-genome triplication in lettuce.</title>
        <authorList>
            <person name="Reyes-Chin-Wo S."/>
            <person name="Wang Z."/>
            <person name="Yang X."/>
            <person name="Kozik A."/>
            <person name="Arikit S."/>
            <person name="Song C."/>
            <person name="Xia L."/>
            <person name="Froenicke L."/>
            <person name="Lavelle D.O."/>
            <person name="Truco M.J."/>
            <person name="Xia R."/>
            <person name="Zhu S."/>
            <person name="Xu C."/>
            <person name="Xu H."/>
            <person name="Xu X."/>
            <person name="Cox K."/>
            <person name="Korf I."/>
            <person name="Meyers B.C."/>
            <person name="Michelmore R.W."/>
        </authorList>
    </citation>
    <scope>NUCLEOTIDE SEQUENCE [LARGE SCALE GENOMIC DNA]</scope>
    <source>
        <strain evidence="8">cv. Salinas</strain>
        <tissue evidence="7">Seedlings</tissue>
    </source>
</reference>
<evidence type="ECO:0000256" key="2">
    <source>
        <dbReference type="ARBA" id="ARBA00006840"/>
    </source>
</evidence>
<sequence length="313" mass="34685">MAKTSNVLTTILNVLTLLLGVLLIFGAIWTTVHPGGETLCEKTFAKPYLFTGIFLVVLAVLGIVGATFKINAILYIYSAVLLIIILGLLAFAIFALVVTNKGIGKAVSGQGFQDYRIGDYSKWLKKHVVNENNWAKIKSCLSDSRICMALAQSKNSGDFYRRNLNPLESGCCKPPGDCKFLFVNATYWQAPKSGPGSNDPDCATWSNNQKKLCYNCGSCKVGVLTNMRHLWRGFAVLNFSILIFVILVAVQSETIKRYQNHVISRYLGPWIEAACLCSNLCSRLFTLVCFDDIRVCKIGVRTFLTLIKTFVFS</sequence>
<dbReference type="InterPro" id="IPR018499">
    <property type="entry name" value="Tetraspanin/Peripherin"/>
</dbReference>
<name>A0A9R1VNG9_LACSA</name>
<protein>
    <recommendedName>
        <fullName evidence="9">Tetraspanin</fullName>
    </recommendedName>
</protein>
<dbReference type="InterPro" id="IPR044991">
    <property type="entry name" value="TET_plant"/>
</dbReference>
<organism evidence="7 8">
    <name type="scientific">Lactuca sativa</name>
    <name type="common">Garden lettuce</name>
    <dbReference type="NCBI Taxonomy" id="4236"/>
    <lineage>
        <taxon>Eukaryota</taxon>
        <taxon>Viridiplantae</taxon>
        <taxon>Streptophyta</taxon>
        <taxon>Embryophyta</taxon>
        <taxon>Tracheophyta</taxon>
        <taxon>Spermatophyta</taxon>
        <taxon>Magnoliopsida</taxon>
        <taxon>eudicotyledons</taxon>
        <taxon>Gunneridae</taxon>
        <taxon>Pentapetalae</taxon>
        <taxon>asterids</taxon>
        <taxon>campanulids</taxon>
        <taxon>Asterales</taxon>
        <taxon>Asteraceae</taxon>
        <taxon>Cichorioideae</taxon>
        <taxon>Cichorieae</taxon>
        <taxon>Lactucinae</taxon>
        <taxon>Lactuca</taxon>
    </lineage>
</organism>
<evidence type="ECO:0000256" key="6">
    <source>
        <dbReference type="SAM" id="Phobius"/>
    </source>
</evidence>
<keyword evidence="4 6" id="KW-1133">Transmembrane helix</keyword>
<evidence type="ECO:0000313" key="8">
    <source>
        <dbReference type="Proteomes" id="UP000235145"/>
    </source>
</evidence>
<evidence type="ECO:0000256" key="3">
    <source>
        <dbReference type="ARBA" id="ARBA00022692"/>
    </source>
</evidence>
<feature type="transmembrane region" description="Helical" evidence="6">
    <location>
        <begin position="75"/>
        <end position="98"/>
    </location>
</feature>
<keyword evidence="8" id="KW-1185">Reference proteome</keyword>
<evidence type="ECO:0000313" key="7">
    <source>
        <dbReference type="EMBL" id="KAJ0210682.1"/>
    </source>
</evidence>
<comment type="similarity">
    <text evidence="2">Belongs to the tetraspanin (TM4SF) family.</text>
</comment>
<comment type="caution">
    <text evidence="7">The sequence shown here is derived from an EMBL/GenBank/DDBJ whole genome shotgun (WGS) entry which is preliminary data.</text>
</comment>
<evidence type="ECO:0008006" key="9">
    <source>
        <dbReference type="Google" id="ProtNLM"/>
    </source>
</evidence>
<dbReference type="AlphaFoldDB" id="A0A9R1VNG9"/>
<accession>A0A9R1VNG9</accession>
<proteinExistence type="inferred from homology"/>